<organism evidence="2 3">
    <name type="scientific">Rhodoplanes elegans</name>
    <dbReference type="NCBI Taxonomy" id="29408"/>
    <lineage>
        <taxon>Bacteria</taxon>
        <taxon>Pseudomonadati</taxon>
        <taxon>Pseudomonadota</taxon>
        <taxon>Alphaproteobacteria</taxon>
        <taxon>Hyphomicrobiales</taxon>
        <taxon>Nitrobacteraceae</taxon>
        <taxon>Rhodoplanes</taxon>
    </lineage>
</organism>
<feature type="transmembrane region" description="Helical" evidence="1">
    <location>
        <begin position="71"/>
        <end position="91"/>
    </location>
</feature>
<evidence type="ECO:0000256" key="1">
    <source>
        <dbReference type="SAM" id="Phobius"/>
    </source>
</evidence>
<gene>
    <name evidence="2" type="ORF">CH338_25310</name>
</gene>
<accession>A0A327K0G2</accession>
<keyword evidence="1" id="KW-1133">Transmembrane helix</keyword>
<dbReference type="OrthoDB" id="9809543at2"/>
<sequence>MSTLHVFAGSVEHPIRPAIRRIGLADLGDALRRGIDDFRAMPSHVVFLSLLYPIVGLVLARMSFGYDVVPLLFPLVAGFALVGPFVALGLYELSRRREQGHPAGWRDAFGVLKNPSIDSIAMLGGLLMLLFVVWLAVAEGLYESLFGYGSPESLSGFLADVFGTAHGRTLLIVGNAIGFVFALTVLVISVVSFPMLLDRDVGAVGAMHTSVRAVAKNPVAMAAWGLIVAVALAIGSLPFFIGLAVVLPVLAHATWHLYRKVVV</sequence>
<protein>
    <recommendedName>
        <fullName evidence="4">Cytochrome C oxidase subunit I</fullName>
    </recommendedName>
</protein>
<dbReference type="AlphaFoldDB" id="A0A327K0G2"/>
<proteinExistence type="predicted"/>
<evidence type="ECO:0000313" key="3">
    <source>
        <dbReference type="Proteomes" id="UP000248863"/>
    </source>
</evidence>
<name>A0A327K0G2_9BRAD</name>
<keyword evidence="1" id="KW-0472">Membrane</keyword>
<dbReference type="Pfam" id="PF09955">
    <property type="entry name" value="DUF2189"/>
    <property type="match status" value="1"/>
</dbReference>
<dbReference type="Proteomes" id="UP000248863">
    <property type="component" value="Unassembled WGS sequence"/>
</dbReference>
<reference evidence="2 3" key="1">
    <citation type="submission" date="2017-07" db="EMBL/GenBank/DDBJ databases">
        <title>Draft Genome Sequences of Select Purple Nonsulfur Bacteria.</title>
        <authorList>
            <person name="Lasarre B."/>
            <person name="Mckinlay J.B."/>
        </authorList>
    </citation>
    <scope>NUCLEOTIDE SEQUENCE [LARGE SCALE GENOMIC DNA]</scope>
    <source>
        <strain evidence="2 3">DSM 11907</strain>
    </source>
</reference>
<keyword evidence="3" id="KW-1185">Reference proteome</keyword>
<dbReference type="InterPro" id="IPR018692">
    <property type="entry name" value="DUF2189"/>
</dbReference>
<dbReference type="RefSeq" id="WP_111359820.1">
    <property type="nucleotide sequence ID" value="NZ_NHSK01000022.1"/>
</dbReference>
<feature type="transmembrane region" description="Helical" evidence="1">
    <location>
        <begin position="45"/>
        <end position="65"/>
    </location>
</feature>
<feature type="transmembrane region" description="Helical" evidence="1">
    <location>
        <begin position="240"/>
        <end position="258"/>
    </location>
</feature>
<keyword evidence="1" id="KW-0812">Transmembrane</keyword>
<dbReference type="EMBL" id="NPEU01000475">
    <property type="protein sequence ID" value="RAI31761.1"/>
    <property type="molecule type" value="Genomic_DNA"/>
</dbReference>
<comment type="caution">
    <text evidence="2">The sequence shown here is derived from an EMBL/GenBank/DDBJ whole genome shotgun (WGS) entry which is preliminary data.</text>
</comment>
<feature type="transmembrane region" description="Helical" evidence="1">
    <location>
        <begin position="176"/>
        <end position="197"/>
    </location>
</feature>
<feature type="transmembrane region" description="Helical" evidence="1">
    <location>
        <begin position="120"/>
        <end position="142"/>
    </location>
</feature>
<evidence type="ECO:0008006" key="4">
    <source>
        <dbReference type="Google" id="ProtNLM"/>
    </source>
</evidence>
<feature type="transmembrane region" description="Helical" evidence="1">
    <location>
        <begin position="218"/>
        <end position="234"/>
    </location>
</feature>
<evidence type="ECO:0000313" key="2">
    <source>
        <dbReference type="EMBL" id="RAI31761.1"/>
    </source>
</evidence>